<protein>
    <submittedName>
        <fullName evidence="1">Enterochelin esterase</fullName>
    </submittedName>
</protein>
<dbReference type="OrthoDB" id="9784036at2"/>
<dbReference type="Pfam" id="PF00756">
    <property type="entry name" value="Esterase"/>
    <property type="match status" value="1"/>
</dbReference>
<reference evidence="2" key="1">
    <citation type="submission" date="2016-10" db="EMBL/GenBank/DDBJ databases">
        <authorList>
            <person name="Varghese N."/>
            <person name="Submissions S."/>
        </authorList>
    </citation>
    <scope>NUCLEOTIDE SEQUENCE [LARGE SCALE GENOMIC DNA]</scope>
    <source>
        <strain evidence="2">SP</strain>
    </source>
</reference>
<organism evidence="1 2">
    <name type="scientific">Evansella caseinilytica</name>
    <dbReference type="NCBI Taxonomy" id="1503961"/>
    <lineage>
        <taxon>Bacteria</taxon>
        <taxon>Bacillati</taxon>
        <taxon>Bacillota</taxon>
        <taxon>Bacilli</taxon>
        <taxon>Bacillales</taxon>
        <taxon>Bacillaceae</taxon>
        <taxon>Evansella</taxon>
    </lineage>
</organism>
<dbReference type="InterPro" id="IPR050583">
    <property type="entry name" value="Mycobacterial_A85_antigen"/>
</dbReference>
<dbReference type="Proteomes" id="UP000198935">
    <property type="component" value="Unassembled WGS sequence"/>
</dbReference>
<keyword evidence="2" id="KW-1185">Reference proteome</keyword>
<accession>A0A1H3SIV4</accession>
<dbReference type="STRING" id="1503961.SAMN05421736_11149"/>
<proteinExistence type="predicted"/>
<gene>
    <name evidence="1" type="ORF">SAMN05421736_11149</name>
</gene>
<sequence length="439" mass="50841">MDLKSKVIIVDNFYSKVLRNSRKIFIYLPPSYEKALNKRFPTVYMHAGQRIFDPIKENDESWNVHKAADKLIKEKKIEEIIIIGIAHKRIIETNEFCHFISPDKHIRCSGLLYEKFIINELKPFIDFNYRTLRDRDNTALIGSSAGGLSTYHTGFRNPDIFGKIGLMSPFFVKVNDDDHSETKLYKKYGRKENLKIWMDIGEAEGMFLVRHVREVADNLVKIGYKYGEELVYYQDPNGAHFEKNWGERVHLPLLYFFGDIGKPQSIILDGRKIVGLKGMEVKINPIISYDSGFIMSNIDGEYIVSQPNILEIARDGTIIPKQEGTTLVTFISKGLKAAKEYKVIKELTEFVNVSITVNVPENTPENEHIYISTGMILNKVDKYRYEGNFKLPRDLACEFKFSRGFRLFEVNKDGSPINNRKFKATEDLKLNYTVENWIE</sequence>
<dbReference type="InterPro" id="IPR029058">
    <property type="entry name" value="AB_hydrolase_fold"/>
</dbReference>
<evidence type="ECO:0000313" key="1">
    <source>
        <dbReference type="EMBL" id="SDZ37902.1"/>
    </source>
</evidence>
<dbReference type="EMBL" id="FNPI01000011">
    <property type="protein sequence ID" value="SDZ37902.1"/>
    <property type="molecule type" value="Genomic_DNA"/>
</dbReference>
<dbReference type="PANTHER" id="PTHR48098">
    <property type="entry name" value="ENTEROCHELIN ESTERASE-RELATED"/>
    <property type="match status" value="1"/>
</dbReference>
<dbReference type="InterPro" id="IPR000801">
    <property type="entry name" value="Esterase-like"/>
</dbReference>
<evidence type="ECO:0000313" key="2">
    <source>
        <dbReference type="Proteomes" id="UP000198935"/>
    </source>
</evidence>
<dbReference type="PANTHER" id="PTHR48098:SF6">
    <property type="entry name" value="FERRI-BACILLIBACTIN ESTERASE BESA"/>
    <property type="match status" value="1"/>
</dbReference>
<dbReference type="AlphaFoldDB" id="A0A1H3SIV4"/>
<name>A0A1H3SIV4_9BACI</name>
<dbReference type="SUPFAM" id="SSF53474">
    <property type="entry name" value="alpha/beta-Hydrolases"/>
    <property type="match status" value="1"/>
</dbReference>
<dbReference type="Gene3D" id="3.40.50.1820">
    <property type="entry name" value="alpha/beta hydrolase"/>
    <property type="match status" value="1"/>
</dbReference>